<accession>D8TZL9</accession>
<proteinExistence type="predicted"/>
<dbReference type="AlphaFoldDB" id="D8TZL9"/>
<evidence type="ECO:0000313" key="3">
    <source>
        <dbReference type="Proteomes" id="UP000001058"/>
    </source>
</evidence>
<dbReference type="InParanoid" id="D8TZL9"/>
<dbReference type="EMBL" id="GL378347">
    <property type="protein sequence ID" value="EFJ46950.1"/>
    <property type="molecule type" value="Genomic_DNA"/>
</dbReference>
<protein>
    <submittedName>
        <fullName evidence="2">Uncharacterized protein</fullName>
    </submittedName>
</protein>
<keyword evidence="3" id="KW-1185">Reference proteome</keyword>
<gene>
    <name evidence="2" type="ORF">VOLCADRAFT_92418</name>
</gene>
<name>D8TZL9_VOLCA</name>
<feature type="region of interest" description="Disordered" evidence="1">
    <location>
        <begin position="792"/>
        <end position="828"/>
    </location>
</feature>
<evidence type="ECO:0000313" key="2">
    <source>
        <dbReference type="EMBL" id="EFJ46950.1"/>
    </source>
</evidence>
<feature type="region of interest" description="Disordered" evidence="1">
    <location>
        <begin position="170"/>
        <end position="214"/>
    </location>
</feature>
<sequence length="828" mass="82998">MDSPAIPENCEASGASSICVSDGMMPGGSLEWGPQNSRVRLKRTASSEALDARQPSRSKAPWSLMEEATLAMRHAQLGNRYAVPLLESAGFARNNSLFFAQVGCNSKVFTWKNSAFVNFLDSRRWHSTLRAKSCRRSSLLYTYTRVVRDCCDDSQARKAAFEKAQQLCTDSSPGQILPDANEAAGAATAPQQPVQPPVQVHPPPAPLPLPRGAVHTSSGIAVPLDAEQQALAAAAAPSPWHAGTAVTILDPFSADPSASFRTDYIDTSSSSATGIWPREYNAASIARVAAGVFTPGSGGVGGGTPLTRLGNAPGSGSALWLGVAGDGSACISQPQPQNHMLMRTVSVQPGRPLSYGVEQAAAAMPALGGGCGGHGAVFTTVDVGVAGTAAAAGDLTCINSTMSGNSTTCVARLAQLVLSVDAAAAPSLPHAQQQQQLQQDFQLQSQQQQQQAGCGASVSGPGGGAGGLVGSGSFHGSAGTHPLSLDSGMAAGVVGSVTASGVECMVPGYPSTLGGCGAGPLMSHGLGALSQLPCMMLRPVVHPGVAEQHAPPHVLAAGAAAAAAALGVGGVGAGGGVGHRGGGGGGLQPPMPLVRGPLRTSSDAAVLSAAWDRHTGGFGCGGGGGGGAAAAVDSMLRFKLGLTAADQAAAAAATTVAGGGGMRGGLLARVNGSSGDGGGSGGCFGGLERQLGGGGSLSAPPSTVGPFLTTDGAFGTAVRHQMQLLRSPNVGDEVKGGAQMWISLGGRVPYSWKISPTGKWNPKKRLGRRVAAVAAAAAAAMGTHRKRLVAKNELLTKAANPQSPSPKKAEGEKAEKKNYLAAEMEGKS</sequence>
<reference evidence="2 3" key="1">
    <citation type="journal article" date="2010" name="Science">
        <title>Genomic analysis of organismal complexity in the multicellular green alga Volvox carteri.</title>
        <authorList>
            <person name="Prochnik S.E."/>
            <person name="Umen J."/>
            <person name="Nedelcu A.M."/>
            <person name="Hallmann A."/>
            <person name="Miller S.M."/>
            <person name="Nishii I."/>
            <person name="Ferris P."/>
            <person name="Kuo A."/>
            <person name="Mitros T."/>
            <person name="Fritz-Laylin L.K."/>
            <person name="Hellsten U."/>
            <person name="Chapman J."/>
            <person name="Simakov O."/>
            <person name="Rensing S.A."/>
            <person name="Terry A."/>
            <person name="Pangilinan J."/>
            <person name="Kapitonov V."/>
            <person name="Jurka J."/>
            <person name="Salamov A."/>
            <person name="Shapiro H."/>
            <person name="Schmutz J."/>
            <person name="Grimwood J."/>
            <person name="Lindquist E."/>
            <person name="Lucas S."/>
            <person name="Grigoriev I.V."/>
            <person name="Schmitt R."/>
            <person name="Kirk D."/>
            <person name="Rokhsar D.S."/>
        </authorList>
    </citation>
    <scope>NUCLEOTIDE SEQUENCE [LARGE SCALE GENOMIC DNA]</scope>
    <source>
        <strain evidence="3">f. Nagariensis / Eve</strain>
    </source>
</reference>
<evidence type="ECO:0000256" key="1">
    <source>
        <dbReference type="SAM" id="MobiDB-lite"/>
    </source>
</evidence>
<feature type="compositionally biased region" description="Low complexity" evidence="1">
    <location>
        <begin position="183"/>
        <end position="192"/>
    </location>
</feature>
<organism evidence="3">
    <name type="scientific">Volvox carteri f. nagariensis</name>
    <dbReference type="NCBI Taxonomy" id="3068"/>
    <lineage>
        <taxon>Eukaryota</taxon>
        <taxon>Viridiplantae</taxon>
        <taxon>Chlorophyta</taxon>
        <taxon>core chlorophytes</taxon>
        <taxon>Chlorophyceae</taxon>
        <taxon>CS clade</taxon>
        <taxon>Chlamydomonadales</taxon>
        <taxon>Volvocaceae</taxon>
        <taxon>Volvox</taxon>
    </lineage>
</organism>
<feature type="compositionally biased region" description="Pro residues" evidence="1">
    <location>
        <begin position="193"/>
        <end position="209"/>
    </location>
</feature>
<dbReference type="KEGG" id="vcn:VOLCADRAFT_92418"/>
<feature type="compositionally biased region" description="Basic and acidic residues" evidence="1">
    <location>
        <begin position="807"/>
        <end position="828"/>
    </location>
</feature>
<dbReference type="OrthoDB" id="545648at2759"/>
<dbReference type="RefSeq" id="XP_002951845.1">
    <property type="nucleotide sequence ID" value="XM_002951799.1"/>
</dbReference>
<dbReference type="GeneID" id="9616014"/>
<dbReference type="Proteomes" id="UP000001058">
    <property type="component" value="Unassembled WGS sequence"/>
</dbReference>